<evidence type="ECO:0000259" key="1">
    <source>
        <dbReference type="Pfam" id="PF05368"/>
    </source>
</evidence>
<dbReference type="CDD" id="cd05269">
    <property type="entry name" value="TMR_SDR_a"/>
    <property type="match status" value="1"/>
</dbReference>
<name>A0ABW6ICD5_9CYAN</name>
<dbReference type="PANTHER" id="PTHR43162">
    <property type="match status" value="1"/>
</dbReference>
<dbReference type="RefSeq" id="WP_377962962.1">
    <property type="nucleotide sequence ID" value="NZ_JBHZOL010000036.1"/>
</dbReference>
<evidence type="ECO:0000313" key="2">
    <source>
        <dbReference type="EMBL" id="MFE4105811.1"/>
    </source>
</evidence>
<feature type="domain" description="NmrA-like" evidence="1">
    <location>
        <begin position="2"/>
        <end position="269"/>
    </location>
</feature>
<dbReference type="PANTHER" id="PTHR43162:SF1">
    <property type="entry name" value="PRESTALK A DIFFERENTIATION PROTEIN A"/>
    <property type="match status" value="1"/>
</dbReference>
<dbReference type="InterPro" id="IPR051604">
    <property type="entry name" value="Ergot_Alk_Oxidoreductase"/>
</dbReference>
<dbReference type="EC" id="1.6.5.2" evidence="2"/>
<dbReference type="SUPFAM" id="SSF51735">
    <property type="entry name" value="NAD(P)-binding Rossmann-fold domains"/>
    <property type="match status" value="1"/>
</dbReference>
<organism evidence="2 3">
    <name type="scientific">Almyronema epifaneia S1</name>
    <dbReference type="NCBI Taxonomy" id="2991925"/>
    <lineage>
        <taxon>Bacteria</taxon>
        <taxon>Bacillati</taxon>
        <taxon>Cyanobacteriota</taxon>
        <taxon>Cyanophyceae</taxon>
        <taxon>Nodosilineales</taxon>
        <taxon>Nodosilineaceae</taxon>
        <taxon>Almyronema</taxon>
        <taxon>Almyronema epifaneia</taxon>
    </lineage>
</organism>
<dbReference type="EMBL" id="JBHZOL010000036">
    <property type="protein sequence ID" value="MFE4105811.1"/>
    <property type="molecule type" value="Genomic_DNA"/>
</dbReference>
<proteinExistence type="predicted"/>
<dbReference type="InterPro" id="IPR008030">
    <property type="entry name" value="NmrA-like"/>
</dbReference>
<keyword evidence="3" id="KW-1185">Reference proteome</keyword>
<gene>
    <name evidence="2" type="ORF">ACFVKH_05955</name>
</gene>
<keyword evidence="2" id="KW-0560">Oxidoreductase</keyword>
<dbReference type="Proteomes" id="UP001600165">
    <property type="component" value="Unassembled WGS sequence"/>
</dbReference>
<accession>A0ABW6ICD5</accession>
<reference evidence="2 3" key="1">
    <citation type="submission" date="2024-10" db="EMBL/GenBank/DDBJ databases">
        <authorList>
            <person name="Ratan Roy A."/>
            <person name="Morales Sandoval P.H."/>
            <person name="De Los Santos Villalobos S."/>
            <person name="Chakraborty S."/>
            <person name="Mukherjee J."/>
        </authorList>
    </citation>
    <scope>NUCLEOTIDE SEQUENCE [LARGE SCALE GENOMIC DNA]</scope>
    <source>
        <strain evidence="2 3">S1</strain>
    </source>
</reference>
<sequence>MICITGAGGTVGREVIQQLELAGVPFRAAYFSQAKVDAALAKGIDAVIIDYNHPQTLRAAFQGCDQLFLLGPNALNQTQLELNAIEAAKAVGVQHIVKQSVMGAEDESYSLAQLHRPVEQAIEASGMTWTFLRPNSFMQNVVTFMSETIKAESAFYSASGAAKIAHVDVRDIATVAVKALTEPTHAGQAYTLTGAEALSYDELAQELSAVLGRSISHISLPPEDLKHGMLAGGLPEAIADRMLDLERYYREGQANRITHDIQQVTGQEPRRFAQYARDCAPLLQPAAAVV</sequence>
<evidence type="ECO:0000313" key="3">
    <source>
        <dbReference type="Proteomes" id="UP001600165"/>
    </source>
</evidence>
<comment type="caution">
    <text evidence="2">The sequence shown here is derived from an EMBL/GenBank/DDBJ whole genome shotgun (WGS) entry which is preliminary data.</text>
</comment>
<protein>
    <submittedName>
        <fullName evidence="2">SDR family oxidoreductase</fullName>
        <ecNumber evidence="2">1.6.5.2</ecNumber>
    </submittedName>
</protein>
<dbReference type="Pfam" id="PF05368">
    <property type="entry name" value="NmrA"/>
    <property type="match status" value="1"/>
</dbReference>
<dbReference type="Gene3D" id="3.40.50.720">
    <property type="entry name" value="NAD(P)-binding Rossmann-like Domain"/>
    <property type="match status" value="1"/>
</dbReference>
<dbReference type="Gene3D" id="3.90.25.10">
    <property type="entry name" value="UDP-galactose 4-epimerase, domain 1"/>
    <property type="match status" value="1"/>
</dbReference>
<dbReference type="GO" id="GO:0003955">
    <property type="term" value="F:NAD(P)H dehydrogenase (quinone) activity"/>
    <property type="evidence" value="ECO:0007669"/>
    <property type="project" value="UniProtKB-EC"/>
</dbReference>
<dbReference type="InterPro" id="IPR036291">
    <property type="entry name" value="NAD(P)-bd_dom_sf"/>
</dbReference>